<dbReference type="Pfam" id="PF05721">
    <property type="entry name" value="PhyH"/>
    <property type="match status" value="1"/>
</dbReference>
<organism evidence="2">
    <name type="scientific">marine metagenome</name>
    <dbReference type="NCBI Taxonomy" id="408172"/>
    <lineage>
        <taxon>unclassified sequences</taxon>
        <taxon>metagenomes</taxon>
        <taxon>ecological metagenomes</taxon>
    </lineage>
</organism>
<reference evidence="2" key="1">
    <citation type="submission" date="2018-05" db="EMBL/GenBank/DDBJ databases">
        <authorList>
            <person name="Lanie J.A."/>
            <person name="Ng W.-L."/>
            <person name="Kazmierczak K.M."/>
            <person name="Andrzejewski T.M."/>
            <person name="Davidsen T.M."/>
            <person name="Wayne K.J."/>
            <person name="Tettelin H."/>
            <person name="Glass J.I."/>
            <person name="Rusch D."/>
            <person name="Podicherti R."/>
            <person name="Tsui H.-C.T."/>
            <person name="Winkler M.E."/>
        </authorList>
    </citation>
    <scope>NUCLEOTIDE SEQUENCE</scope>
</reference>
<feature type="region of interest" description="Disordered" evidence="1">
    <location>
        <begin position="269"/>
        <end position="288"/>
    </location>
</feature>
<dbReference type="AlphaFoldDB" id="A0A382DFX4"/>
<sequence>MTELMLDGARLQGEMPETEWVGAMRETPVDTPIDEIRRRFAAEAYVCVPEFFSDRDVSGVRRAVFGHLATAGEVQGDPEKGIYTGSSQRRQRIDDLGQFWREISEDWTLRRVSHSRALHDFCDILLGEPSIAHDFIFLRVSNYGRKTLVHNDHGFFTRSTDNVITAWIAFGNIPLQMGPLFILENSHNHPRVQESIRNFDVARDTGRKASWSETPLEAARQLSCRVLTRHMRPGDLVVFSMKILHGSLDNVDPNQHIRLTCDVRYQPRSESRDPRYFGPDPGGTTGQGYGELVGAIPLDEAWHIR</sequence>
<dbReference type="InterPro" id="IPR008775">
    <property type="entry name" value="Phytyl_CoA_dOase-like"/>
</dbReference>
<protein>
    <recommendedName>
        <fullName evidence="3">Phytanoyl-CoA dioxygenase</fullName>
    </recommendedName>
</protein>
<dbReference type="SUPFAM" id="SSF51197">
    <property type="entry name" value="Clavaminate synthase-like"/>
    <property type="match status" value="1"/>
</dbReference>
<evidence type="ECO:0000313" key="2">
    <source>
        <dbReference type="EMBL" id="SVB37308.1"/>
    </source>
</evidence>
<evidence type="ECO:0000256" key="1">
    <source>
        <dbReference type="SAM" id="MobiDB-lite"/>
    </source>
</evidence>
<evidence type="ECO:0008006" key="3">
    <source>
        <dbReference type="Google" id="ProtNLM"/>
    </source>
</evidence>
<name>A0A382DFX4_9ZZZZ</name>
<accession>A0A382DFX4</accession>
<gene>
    <name evidence="2" type="ORF">METZ01_LOCUS190162</name>
</gene>
<proteinExistence type="predicted"/>
<dbReference type="PANTHER" id="PTHR40128">
    <property type="entry name" value="EXPRESSED PROTEIN"/>
    <property type="match status" value="1"/>
</dbReference>
<dbReference type="Gene3D" id="2.60.120.620">
    <property type="entry name" value="q2cbj1_9rhob like domain"/>
    <property type="match status" value="1"/>
</dbReference>
<dbReference type="PANTHER" id="PTHR40128:SF1">
    <property type="entry name" value="PHYTANOYL-COA HYDROXYLASE"/>
    <property type="match status" value="1"/>
</dbReference>
<dbReference type="EMBL" id="UINC01039190">
    <property type="protein sequence ID" value="SVB37308.1"/>
    <property type="molecule type" value="Genomic_DNA"/>
</dbReference>